<feature type="domain" description="OmpR/PhoB-type" evidence="3">
    <location>
        <begin position="5"/>
        <end position="102"/>
    </location>
</feature>
<dbReference type="GO" id="GO:0000160">
    <property type="term" value="P:phosphorelay signal transduction system"/>
    <property type="evidence" value="ECO:0007669"/>
    <property type="project" value="InterPro"/>
</dbReference>
<evidence type="ECO:0000259" key="3">
    <source>
        <dbReference type="PROSITE" id="PS51755"/>
    </source>
</evidence>
<dbReference type="STRING" id="235985.SAMN05414137_114229"/>
<evidence type="ECO:0000313" key="5">
    <source>
        <dbReference type="Proteomes" id="UP000183015"/>
    </source>
</evidence>
<dbReference type="InterPro" id="IPR016032">
    <property type="entry name" value="Sig_transdc_resp-reg_C-effctor"/>
</dbReference>
<protein>
    <submittedName>
        <fullName evidence="4">Transcriptional regulatory protein, C terminal</fullName>
    </submittedName>
</protein>
<feature type="DNA-binding region" description="OmpR/PhoB-type" evidence="2">
    <location>
        <begin position="5"/>
        <end position="102"/>
    </location>
</feature>
<dbReference type="SUPFAM" id="SSF46894">
    <property type="entry name" value="C-terminal effector domain of the bipartite response regulators"/>
    <property type="match status" value="1"/>
</dbReference>
<evidence type="ECO:0000256" key="1">
    <source>
        <dbReference type="ARBA" id="ARBA00023125"/>
    </source>
</evidence>
<dbReference type="AlphaFoldDB" id="A0A1H7TXQ8"/>
<dbReference type="GO" id="GO:0003677">
    <property type="term" value="F:DNA binding"/>
    <property type="evidence" value="ECO:0007669"/>
    <property type="project" value="UniProtKB-UniRule"/>
</dbReference>
<keyword evidence="1 2" id="KW-0238">DNA-binding</keyword>
<dbReference type="CDD" id="cd00383">
    <property type="entry name" value="trans_reg_C"/>
    <property type="match status" value="1"/>
</dbReference>
<reference evidence="5" key="1">
    <citation type="submission" date="2016-10" db="EMBL/GenBank/DDBJ databases">
        <authorList>
            <person name="Varghese N."/>
        </authorList>
    </citation>
    <scope>NUCLEOTIDE SEQUENCE [LARGE SCALE GENOMIC DNA]</scope>
    <source>
        <strain evidence="5">DSM 45096 / BCRC 16803 / CGMCC 4.1857 / CIP 109030 / JCM 12277 / KCTC 19219 / NBRC 100920 / 33214</strain>
    </source>
</reference>
<name>A0A1H7TXQ8_STRJI</name>
<dbReference type="Gene3D" id="1.10.10.10">
    <property type="entry name" value="Winged helix-like DNA-binding domain superfamily/Winged helix DNA-binding domain"/>
    <property type="match status" value="1"/>
</dbReference>
<dbReference type="SMART" id="SM00862">
    <property type="entry name" value="Trans_reg_C"/>
    <property type="match status" value="1"/>
</dbReference>
<evidence type="ECO:0000313" key="4">
    <source>
        <dbReference type="EMBL" id="SEL88727.1"/>
    </source>
</evidence>
<dbReference type="RefSeq" id="WP_425314707.1">
    <property type="nucleotide sequence ID" value="NZ_BBPN01000035.1"/>
</dbReference>
<keyword evidence="5" id="KW-1185">Reference proteome</keyword>
<dbReference type="PROSITE" id="PS51755">
    <property type="entry name" value="OMPR_PHOB"/>
    <property type="match status" value="1"/>
</dbReference>
<dbReference type="InterPro" id="IPR001867">
    <property type="entry name" value="OmpR/PhoB-type_DNA-bd"/>
</dbReference>
<evidence type="ECO:0000256" key="2">
    <source>
        <dbReference type="PROSITE-ProRule" id="PRU01091"/>
    </source>
</evidence>
<dbReference type="GO" id="GO:0006355">
    <property type="term" value="P:regulation of DNA-templated transcription"/>
    <property type="evidence" value="ECO:0007669"/>
    <property type="project" value="InterPro"/>
</dbReference>
<accession>A0A1H7TXQ8</accession>
<dbReference type="InterPro" id="IPR036388">
    <property type="entry name" value="WH-like_DNA-bd_sf"/>
</dbReference>
<proteinExistence type="predicted"/>
<dbReference type="Proteomes" id="UP000183015">
    <property type="component" value="Unassembled WGS sequence"/>
</dbReference>
<sequence>MLPEAPAPLAGPVHVDQLRHTASAGGRPLTLTRLEFDLLAQLVAEPLRVFTRVQLLEGVWGMAAVGDLRTVDVHVTRLRRKLGPGFRQMIATVRGVGYKYDPSMA</sequence>
<dbReference type="eggNOG" id="COG0745">
    <property type="taxonomic scope" value="Bacteria"/>
</dbReference>
<organism evidence="4 5">
    <name type="scientific">Streptacidiphilus jiangxiensis</name>
    <dbReference type="NCBI Taxonomy" id="235985"/>
    <lineage>
        <taxon>Bacteria</taxon>
        <taxon>Bacillati</taxon>
        <taxon>Actinomycetota</taxon>
        <taxon>Actinomycetes</taxon>
        <taxon>Kitasatosporales</taxon>
        <taxon>Streptomycetaceae</taxon>
        <taxon>Streptacidiphilus</taxon>
    </lineage>
</organism>
<dbReference type="EMBL" id="FOAZ01000014">
    <property type="protein sequence ID" value="SEL88727.1"/>
    <property type="molecule type" value="Genomic_DNA"/>
</dbReference>
<gene>
    <name evidence="4" type="ORF">SAMN05414137_114229</name>
</gene>
<dbReference type="Pfam" id="PF00486">
    <property type="entry name" value="Trans_reg_C"/>
    <property type="match status" value="1"/>
</dbReference>